<dbReference type="InterPro" id="IPR004161">
    <property type="entry name" value="EFTu-like_2"/>
</dbReference>
<dbReference type="AlphaFoldDB" id="T1BBI1"/>
<keyword evidence="6" id="KW-0251">Elongation factor</keyword>
<reference evidence="6" key="1">
    <citation type="submission" date="2013-08" db="EMBL/GenBank/DDBJ databases">
        <authorList>
            <person name="Mendez C."/>
            <person name="Richter M."/>
            <person name="Ferrer M."/>
            <person name="Sanchez J."/>
        </authorList>
    </citation>
    <scope>NUCLEOTIDE SEQUENCE</scope>
</reference>
<feature type="domain" description="Translation elongation factor EFTu-like" evidence="5">
    <location>
        <begin position="20"/>
        <end position="87"/>
    </location>
</feature>
<feature type="non-terminal residue" evidence="6">
    <location>
        <position position="1"/>
    </location>
</feature>
<feature type="compositionally biased region" description="Basic and acidic residues" evidence="4">
    <location>
        <begin position="104"/>
        <end position="124"/>
    </location>
</feature>
<evidence type="ECO:0000256" key="4">
    <source>
        <dbReference type="SAM" id="MobiDB-lite"/>
    </source>
</evidence>
<keyword evidence="3" id="KW-0342">GTP-binding</keyword>
<evidence type="ECO:0000259" key="5">
    <source>
        <dbReference type="Pfam" id="PF03144"/>
    </source>
</evidence>
<dbReference type="FunFam" id="2.40.30.10:FF:000006">
    <property type="entry name" value="Elongation factor G"/>
    <property type="match status" value="1"/>
</dbReference>
<dbReference type="InterPro" id="IPR009000">
    <property type="entry name" value="Transl_B-barrel_sf"/>
</dbReference>
<feature type="non-terminal residue" evidence="6">
    <location>
        <position position="162"/>
    </location>
</feature>
<protein>
    <submittedName>
        <fullName evidence="6">Translation elongation factor G</fullName>
    </submittedName>
</protein>
<reference evidence="6" key="2">
    <citation type="journal article" date="2014" name="ISME J.">
        <title>Microbial stratification in low pH oxic and suboxic macroscopic growths along an acid mine drainage.</title>
        <authorList>
            <person name="Mendez-Garcia C."/>
            <person name="Mesa V."/>
            <person name="Sprenger R.R."/>
            <person name="Richter M."/>
            <person name="Diez M.S."/>
            <person name="Solano J."/>
            <person name="Bargiela R."/>
            <person name="Golyshina O.V."/>
            <person name="Manteca A."/>
            <person name="Ramos J.L."/>
            <person name="Gallego J.R."/>
            <person name="Llorente I."/>
            <person name="Martins Dos Santos V.A."/>
            <person name="Jensen O.N."/>
            <person name="Pelaez A.I."/>
            <person name="Sanchez J."/>
            <person name="Ferrer M."/>
        </authorList>
    </citation>
    <scope>NUCLEOTIDE SEQUENCE</scope>
</reference>
<dbReference type="SUPFAM" id="SSF50447">
    <property type="entry name" value="Translation proteins"/>
    <property type="match status" value="1"/>
</dbReference>
<dbReference type="GO" id="GO:0005525">
    <property type="term" value="F:GTP binding"/>
    <property type="evidence" value="ECO:0007669"/>
    <property type="project" value="UniProtKB-KW"/>
</dbReference>
<feature type="region of interest" description="Disordered" evidence="4">
    <location>
        <begin position="103"/>
        <end position="162"/>
    </location>
</feature>
<sequence>ADAGAPFAGLAFKIINDKYGTLTFVRVYAGTLRSGDTVLNTTRDHKERIGRMFQMHADKRAEIKEVSAGDIAAFVGLKDTMTGDTLAAASDPVVLERMAFPVPGDRHLGRTADQGIGREDDHRASRNSPAKTPRSGSAPIRSPGRPSSPAWASCISKSSSTA</sequence>
<gene>
    <name evidence="6" type="ORF">B2A_07329</name>
</gene>
<accession>T1BBI1</accession>
<evidence type="ECO:0000256" key="1">
    <source>
        <dbReference type="ARBA" id="ARBA00022741"/>
    </source>
</evidence>
<comment type="caution">
    <text evidence="6">The sequence shown here is derived from an EMBL/GenBank/DDBJ whole genome shotgun (WGS) entry which is preliminary data.</text>
</comment>
<organism evidence="6">
    <name type="scientific">mine drainage metagenome</name>
    <dbReference type="NCBI Taxonomy" id="410659"/>
    <lineage>
        <taxon>unclassified sequences</taxon>
        <taxon>metagenomes</taxon>
        <taxon>ecological metagenomes</taxon>
    </lineage>
</organism>
<dbReference type="EMBL" id="AUZZ01005240">
    <property type="protein sequence ID" value="EQD50364.1"/>
    <property type="molecule type" value="Genomic_DNA"/>
</dbReference>
<dbReference type="GO" id="GO:0003746">
    <property type="term" value="F:translation elongation factor activity"/>
    <property type="evidence" value="ECO:0007669"/>
    <property type="project" value="UniProtKB-KW"/>
</dbReference>
<evidence type="ECO:0000256" key="3">
    <source>
        <dbReference type="ARBA" id="ARBA00023134"/>
    </source>
</evidence>
<proteinExistence type="predicted"/>
<keyword evidence="2" id="KW-0648">Protein biosynthesis</keyword>
<keyword evidence="1" id="KW-0547">Nucleotide-binding</keyword>
<name>T1BBI1_9ZZZZ</name>
<dbReference type="CDD" id="cd04088">
    <property type="entry name" value="EFG_mtEFG_II"/>
    <property type="match status" value="1"/>
</dbReference>
<evidence type="ECO:0000256" key="2">
    <source>
        <dbReference type="ARBA" id="ARBA00022917"/>
    </source>
</evidence>
<dbReference type="PANTHER" id="PTHR43261:SF1">
    <property type="entry name" value="RIBOSOME-RELEASING FACTOR 2, MITOCHONDRIAL"/>
    <property type="match status" value="1"/>
</dbReference>
<dbReference type="GO" id="GO:0032790">
    <property type="term" value="P:ribosome disassembly"/>
    <property type="evidence" value="ECO:0007669"/>
    <property type="project" value="TreeGrafter"/>
</dbReference>
<dbReference type="Gene3D" id="2.40.30.10">
    <property type="entry name" value="Translation factors"/>
    <property type="match status" value="1"/>
</dbReference>
<evidence type="ECO:0000313" key="6">
    <source>
        <dbReference type="EMBL" id="EQD50364.1"/>
    </source>
</evidence>
<dbReference type="Pfam" id="PF03144">
    <property type="entry name" value="GTP_EFTU_D2"/>
    <property type="match status" value="1"/>
</dbReference>
<dbReference type="PANTHER" id="PTHR43261">
    <property type="entry name" value="TRANSLATION ELONGATION FACTOR G-RELATED"/>
    <property type="match status" value="1"/>
</dbReference>